<dbReference type="AlphaFoldDB" id="Q6BZL6"/>
<evidence type="ECO:0000256" key="1">
    <source>
        <dbReference type="ARBA" id="ARBA00006538"/>
    </source>
</evidence>
<dbReference type="Gene3D" id="2.40.160.210">
    <property type="entry name" value="Acyl-CoA thioesterase, double hotdog domain"/>
    <property type="match status" value="1"/>
</dbReference>
<dbReference type="Pfam" id="PF13622">
    <property type="entry name" value="4HBT_3"/>
    <property type="match status" value="1"/>
</dbReference>
<dbReference type="InterPro" id="IPR029069">
    <property type="entry name" value="HotDog_dom_sf"/>
</dbReference>
<dbReference type="InterPro" id="IPR049450">
    <property type="entry name" value="ACOT8-like_C"/>
</dbReference>
<dbReference type="Proteomes" id="UP000000599">
    <property type="component" value="Chromosome A"/>
</dbReference>
<dbReference type="InterPro" id="IPR003703">
    <property type="entry name" value="Acyl_CoA_thio"/>
</dbReference>
<dbReference type="PANTHER" id="PTHR11066:SF34">
    <property type="entry name" value="ACYL-COENZYME A THIOESTERASE 8"/>
    <property type="match status" value="1"/>
</dbReference>
<dbReference type="STRING" id="284592.Q6BZL6"/>
<evidence type="ECO:0000259" key="4">
    <source>
        <dbReference type="Pfam" id="PF20789"/>
    </source>
</evidence>
<keyword evidence="6" id="KW-1185">Reference proteome</keyword>
<gene>
    <name evidence="5" type="ordered locus">DEHA2A00440g</name>
</gene>
<name>Q6BZL6_DEBHA</name>
<dbReference type="HOGENOM" id="CLU_032690_2_1_1"/>
<evidence type="ECO:0000259" key="3">
    <source>
        <dbReference type="Pfam" id="PF13622"/>
    </source>
</evidence>
<dbReference type="FunCoup" id="Q6BZL6">
    <property type="interactions" value="181"/>
</dbReference>
<evidence type="ECO:0000313" key="6">
    <source>
        <dbReference type="Proteomes" id="UP000000599"/>
    </source>
</evidence>
<dbReference type="GO" id="GO:0006637">
    <property type="term" value="P:acyl-CoA metabolic process"/>
    <property type="evidence" value="ECO:0007669"/>
    <property type="project" value="InterPro"/>
</dbReference>
<organism evidence="5 6">
    <name type="scientific">Debaryomyces hansenii (strain ATCC 36239 / CBS 767 / BCRC 21394 / JCM 1990 / NBRC 0083 / IGC 2968)</name>
    <name type="common">Yeast</name>
    <name type="synonym">Torulaspora hansenii</name>
    <dbReference type="NCBI Taxonomy" id="284592"/>
    <lineage>
        <taxon>Eukaryota</taxon>
        <taxon>Fungi</taxon>
        <taxon>Dikarya</taxon>
        <taxon>Ascomycota</taxon>
        <taxon>Saccharomycotina</taxon>
        <taxon>Pichiomycetes</taxon>
        <taxon>Debaryomycetaceae</taxon>
        <taxon>Debaryomyces</taxon>
    </lineage>
</organism>
<dbReference type="GO" id="GO:0005782">
    <property type="term" value="C:peroxisomal matrix"/>
    <property type="evidence" value="ECO:0007669"/>
    <property type="project" value="UniProtKB-SubCell"/>
</dbReference>
<dbReference type="InterPro" id="IPR042171">
    <property type="entry name" value="Acyl-CoA_hotdog"/>
</dbReference>
<dbReference type="Pfam" id="PF20789">
    <property type="entry name" value="4HBT_3C"/>
    <property type="match status" value="1"/>
</dbReference>
<dbReference type="GO" id="GO:0047617">
    <property type="term" value="F:fatty acyl-CoA hydrolase activity"/>
    <property type="evidence" value="ECO:0007669"/>
    <property type="project" value="InterPro"/>
</dbReference>
<reference evidence="5 6" key="1">
    <citation type="journal article" date="2004" name="Nature">
        <title>Genome evolution in yeasts.</title>
        <authorList>
            <consortium name="Genolevures"/>
            <person name="Dujon B."/>
            <person name="Sherman D."/>
            <person name="Fischer G."/>
            <person name="Durrens P."/>
            <person name="Casaregola S."/>
            <person name="Lafontaine I."/>
            <person name="de Montigny J."/>
            <person name="Marck C."/>
            <person name="Neuveglise C."/>
            <person name="Talla E."/>
            <person name="Goffard N."/>
            <person name="Frangeul L."/>
            <person name="Aigle M."/>
            <person name="Anthouard V."/>
            <person name="Babour A."/>
            <person name="Barbe V."/>
            <person name="Barnay S."/>
            <person name="Blanchin S."/>
            <person name="Beckerich J.M."/>
            <person name="Beyne E."/>
            <person name="Bleykasten C."/>
            <person name="Boisrame A."/>
            <person name="Boyer J."/>
            <person name="Cattolico L."/>
            <person name="Confanioleri F."/>
            <person name="de Daruvar A."/>
            <person name="Despons L."/>
            <person name="Fabre E."/>
            <person name="Fairhead C."/>
            <person name="Ferry-Dumazet H."/>
            <person name="Groppi A."/>
            <person name="Hantraye F."/>
            <person name="Hennequin C."/>
            <person name="Jauniaux N."/>
            <person name="Joyet P."/>
            <person name="Kachouri R."/>
            <person name="Kerrest A."/>
            <person name="Koszul R."/>
            <person name="Lemaire M."/>
            <person name="Lesur I."/>
            <person name="Ma L."/>
            <person name="Muller H."/>
            <person name="Nicaud J.M."/>
            <person name="Nikolski M."/>
            <person name="Oztas S."/>
            <person name="Ozier-Kalogeropoulos O."/>
            <person name="Pellenz S."/>
            <person name="Potier S."/>
            <person name="Richard G.F."/>
            <person name="Straub M.L."/>
            <person name="Suleau A."/>
            <person name="Swennene D."/>
            <person name="Tekaia F."/>
            <person name="Wesolowski-Louvel M."/>
            <person name="Westhof E."/>
            <person name="Wirth B."/>
            <person name="Zeniou-Meyer M."/>
            <person name="Zivanovic I."/>
            <person name="Bolotin-Fukuhara M."/>
            <person name="Thierry A."/>
            <person name="Bouchier C."/>
            <person name="Caudron B."/>
            <person name="Scarpelli C."/>
            <person name="Gaillardin C."/>
            <person name="Weissenbach J."/>
            <person name="Wincker P."/>
            <person name="Souciet J.L."/>
        </authorList>
    </citation>
    <scope>NUCLEOTIDE SEQUENCE [LARGE SCALE GENOMIC DNA]</scope>
    <source>
        <strain evidence="6">ATCC 36239 / CBS 767 / BCRC 21394 / JCM 1990 / NBRC 0083 / IGC 2968</strain>
    </source>
</reference>
<dbReference type="CDD" id="cd03444">
    <property type="entry name" value="Thioesterase_II_repeat1"/>
    <property type="match status" value="1"/>
</dbReference>
<feature type="domain" description="Acyl-CoA thioesterase-like N-terminal HotDog" evidence="3">
    <location>
        <begin position="33"/>
        <end position="114"/>
    </location>
</feature>
<dbReference type="InParanoid" id="Q6BZL6"/>
<dbReference type="InterPro" id="IPR049449">
    <property type="entry name" value="TesB_ACOT8-like_N"/>
</dbReference>
<dbReference type="SUPFAM" id="SSF54637">
    <property type="entry name" value="Thioesterase/thiol ester dehydrase-isomerase"/>
    <property type="match status" value="2"/>
</dbReference>
<accession>Q6BZL6</accession>
<dbReference type="VEuPathDB" id="FungiDB:DEHA2A00440g"/>
<dbReference type="GeneID" id="2899629"/>
<evidence type="ECO:0000313" key="5">
    <source>
        <dbReference type="EMBL" id="CAG84298.1"/>
    </source>
</evidence>
<dbReference type="EMBL" id="CR382133">
    <property type="protein sequence ID" value="CAG84298.1"/>
    <property type="molecule type" value="Genomic_DNA"/>
</dbReference>
<proteinExistence type="inferred from homology"/>
<dbReference type="KEGG" id="dha:DEHA2A00440g"/>
<evidence type="ECO:0000256" key="2">
    <source>
        <dbReference type="ARBA" id="ARBA00022801"/>
    </source>
</evidence>
<protein>
    <submittedName>
        <fullName evidence="5">DEHA2A00440p</fullName>
    </submittedName>
</protein>
<dbReference type="PANTHER" id="PTHR11066">
    <property type="entry name" value="ACYL-COA THIOESTERASE"/>
    <property type="match status" value="1"/>
</dbReference>
<dbReference type="GO" id="GO:0009062">
    <property type="term" value="P:fatty acid catabolic process"/>
    <property type="evidence" value="ECO:0007669"/>
    <property type="project" value="TreeGrafter"/>
</dbReference>
<sequence>MKPGTRIENRFELIEKSDTVYEGARPLEKFLEQNRSVYGGEFISQAMYAAWKTIPGEEFTPNSLHAYFLKVGNNGSVIRYEVKKTNDGKNFCNRTVECYQTETNALCVVYMMSFSKKNDRNKLRSDHKSLEEGKFSLDFQKKPNFYFDKYVKTIDNINYIEHTHEFFHHALPPEFFDTRLPPNYKNVSLSDREFGMFFRVNDDLTVAKDVIKSKFLLLSYISDSFYLPSIYRALGHPIGPGMMKDVNISLDHCVNFHDVNFDPTQWMFMSWSYDRMVNNRVLVNCFIYTLDGTMVASIRQEGLSFISKETLLGSDAPGIPKL</sequence>
<comment type="similarity">
    <text evidence="1">Belongs to the C/M/P thioester hydrolase family.</text>
</comment>
<keyword evidence="2" id="KW-0378">Hydrolase</keyword>
<dbReference type="OrthoDB" id="68328at2759"/>
<dbReference type="eggNOG" id="KOG3016">
    <property type="taxonomic scope" value="Eukaryota"/>
</dbReference>
<dbReference type="CDD" id="cd03445">
    <property type="entry name" value="Thioesterase_II_repeat2"/>
    <property type="match status" value="1"/>
</dbReference>
<feature type="domain" description="Acyl-CoA thioesterase-like C-terminal" evidence="4">
    <location>
        <begin position="186"/>
        <end position="303"/>
    </location>
</feature>
<dbReference type="RefSeq" id="XP_456353.1">
    <property type="nucleotide sequence ID" value="XM_456353.1"/>
</dbReference>